<reference evidence="2" key="1">
    <citation type="submission" date="2021-01" db="EMBL/GenBank/DDBJ databases">
        <authorList>
            <person name="Corre E."/>
            <person name="Pelletier E."/>
            <person name="Niang G."/>
            <person name="Scheremetjew M."/>
            <person name="Finn R."/>
            <person name="Kale V."/>
            <person name="Holt S."/>
            <person name="Cochrane G."/>
            <person name="Meng A."/>
            <person name="Brown T."/>
            <person name="Cohen L."/>
        </authorList>
    </citation>
    <scope>NUCLEOTIDE SEQUENCE</scope>
    <source>
        <strain evidence="2">CCAP 1951/1</strain>
    </source>
</reference>
<name>A0A7S1KXX9_NEODS</name>
<protein>
    <submittedName>
        <fullName evidence="2">Uncharacterized protein</fullName>
    </submittedName>
</protein>
<sequence length="222" mass="24170">MGRVAIVVCGAATIATQVGSFEELERAVAEAFPSLRQQQWGLACDFDGVTLTVMNAHTLLALLRLIDAEDPLELHVVLHATNAVNENDRQNAAELSHPTTAIAPQVLAYVENSDGSWSDGFRVSLAPTFFAFRRNLCNSKPYARAGIVASQPAISFSLTDEPNREIDLDGDDDVRLLRDAVAKFGTRSVRVRISRPVQPSKALAARPSHRPQNSQPVTVELD</sequence>
<organism evidence="2">
    <name type="scientific">Neobodo designis</name>
    <name type="common">Flagellated protozoan</name>
    <name type="synonym">Bodo designis</name>
    <dbReference type="NCBI Taxonomy" id="312471"/>
    <lineage>
        <taxon>Eukaryota</taxon>
        <taxon>Discoba</taxon>
        <taxon>Euglenozoa</taxon>
        <taxon>Kinetoplastea</taxon>
        <taxon>Metakinetoplastina</taxon>
        <taxon>Neobodonida</taxon>
        <taxon>Neobodo</taxon>
    </lineage>
</organism>
<feature type="region of interest" description="Disordered" evidence="1">
    <location>
        <begin position="198"/>
        <end position="222"/>
    </location>
</feature>
<dbReference type="AlphaFoldDB" id="A0A7S1KXX9"/>
<accession>A0A7S1KXX9</accession>
<dbReference type="EMBL" id="HBGF01001181">
    <property type="protein sequence ID" value="CAD9089134.1"/>
    <property type="molecule type" value="Transcribed_RNA"/>
</dbReference>
<feature type="compositionally biased region" description="Polar residues" evidence="1">
    <location>
        <begin position="210"/>
        <end position="222"/>
    </location>
</feature>
<proteinExistence type="predicted"/>
<gene>
    <name evidence="2" type="ORF">NDES1114_LOCUS813</name>
</gene>
<evidence type="ECO:0000256" key="1">
    <source>
        <dbReference type="SAM" id="MobiDB-lite"/>
    </source>
</evidence>
<evidence type="ECO:0000313" key="2">
    <source>
        <dbReference type="EMBL" id="CAD9089134.1"/>
    </source>
</evidence>